<feature type="region of interest" description="Disordered" evidence="3">
    <location>
        <begin position="401"/>
        <end position="423"/>
    </location>
</feature>
<dbReference type="SMART" id="SM00672">
    <property type="entry name" value="CAP10"/>
    <property type="match status" value="1"/>
</dbReference>
<evidence type="ECO:0000259" key="5">
    <source>
        <dbReference type="SMART" id="SM00672"/>
    </source>
</evidence>
<proteinExistence type="inferred from homology"/>
<dbReference type="PANTHER" id="PTHR12203:SF35">
    <property type="entry name" value="PROTEIN O-GLUCOSYLTRANSFERASE 1"/>
    <property type="match status" value="1"/>
</dbReference>
<comment type="caution">
    <text evidence="6">The sequence shown here is derived from an EMBL/GenBank/DDBJ whole genome shotgun (WGS) entry which is preliminary data.</text>
</comment>
<comment type="similarity">
    <text evidence="1">Belongs to the glycosyltransferase 90 family.</text>
</comment>
<name>A0A836BPP0_9CHLO</name>
<organism evidence="6 7">
    <name type="scientific">Edaphochlamys debaryana</name>
    <dbReference type="NCBI Taxonomy" id="47281"/>
    <lineage>
        <taxon>Eukaryota</taxon>
        <taxon>Viridiplantae</taxon>
        <taxon>Chlorophyta</taxon>
        <taxon>core chlorophytes</taxon>
        <taxon>Chlorophyceae</taxon>
        <taxon>CS clade</taxon>
        <taxon>Chlamydomonadales</taxon>
        <taxon>Chlamydomonadales incertae sedis</taxon>
        <taxon>Edaphochlamys</taxon>
    </lineage>
</organism>
<dbReference type="InterPro" id="IPR051091">
    <property type="entry name" value="O-Glucosyltr/Glycosyltrsf_90"/>
</dbReference>
<dbReference type="Proteomes" id="UP000612055">
    <property type="component" value="Unassembled WGS sequence"/>
</dbReference>
<protein>
    <recommendedName>
        <fullName evidence="5">Glycosyl transferase CAP10 domain-containing protein</fullName>
    </recommendedName>
</protein>
<keyword evidence="2" id="KW-0808">Transferase</keyword>
<feature type="chain" id="PRO_5032602964" description="Glycosyl transferase CAP10 domain-containing protein" evidence="4">
    <location>
        <begin position="21"/>
        <end position="480"/>
    </location>
</feature>
<dbReference type="Pfam" id="PF05686">
    <property type="entry name" value="Glyco_transf_90"/>
    <property type="match status" value="1"/>
</dbReference>
<sequence length="480" mass="54110">MRRETAAAVLPTLFIPVALALLARCAGATKNATTLWEHCSRFHAYEPGIHADLLPWQDAEGISEDLIDRTIGVNTLIARKPGIGFCIQRGQLFVIRGDEATIDRAWPWQAKNLVTYAYALQRLVQRWGPQLPDVEFVLETFDVPSTDLHGAPETQALPDEPGSPWGTPHGRLPVMRHCKTAESPDITIPTFQFYTLDFDRHYLARTDEWNAAHPWEGRRDQAFAAGVTYHRTQKMASTQRQWDGSRHGKEVEMVREQFSLYLDQELKHPGIIYSRGKVNISNWAEYKMVMHVDGISCSSRLHQLLALGSVVLREQSGYYCFYDKLLTEFIHYVPFWRHRPREVEWAYNWVVAHDAAARTMAQRGQDFVRTYLNQAALECYWSLLLREYARLQRFTPGWRRAGGKGGGSRRRLRGGDGAADAAGAGAQLRPLQLTPVADWLAKQEGLVKEWSPTGVADLGRDMVLLPAPPPSAGGTSGPPE</sequence>
<dbReference type="PANTHER" id="PTHR12203">
    <property type="entry name" value="KDEL LYS-ASP-GLU-LEU CONTAINING - RELATED"/>
    <property type="match status" value="1"/>
</dbReference>
<dbReference type="GO" id="GO:0016740">
    <property type="term" value="F:transferase activity"/>
    <property type="evidence" value="ECO:0007669"/>
    <property type="project" value="UniProtKB-KW"/>
</dbReference>
<evidence type="ECO:0000313" key="6">
    <source>
        <dbReference type="EMBL" id="KAG2482934.1"/>
    </source>
</evidence>
<feature type="domain" description="Glycosyl transferase CAP10" evidence="5">
    <location>
        <begin position="130"/>
        <end position="395"/>
    </location>
</feature>
<keyword evidence="7" id="KW-1185">Reference proteome</keyword>
<dbReference type="EMBL" id="JAEHOE010000196">
    <property type="protein sequence ID" value="KAG2482934.1"/>
    <property type="molecule type" value="Genomic_DNA"/>
</dbReference>
<evidence type="ECO:0000256" key="4">
    <source>
        <dbReference type="SAM" id="SignalP"/>
    </source>
</evidence>
<evidence type="ECO:0000256" key="1">
    <source>
        <dbReference type="ARBA" id="ARBA00010118"/>
    </source>
</evidence>
<dbReference type="InterPro" id="IPR006598">
    <property type="entry name" value="CAP10"/>
</dbReference>
<feature type="signal peptide" evidence="4">
    <location>
        <begin position="1"/>
        <end position="20"/>
    </location>
</feature>
<dbReference type="AlphaFoldDB" id="A0A836BPP0"/>
<reference evidence="6" key="1">
    <citation type="journal article" date="2020" name="bioRxiv">
        <title>Comparative genomics of Chlamydomonas.</title>
        <authorList>
            <person name="Craig R.J."/>
            <person name="Hasan A.R."/>
            <person name="Ness R.W."/>
            <person name="Keightley P.D."/>
        </authorList>
    </citation>
    <scope>NUCLEOTIDE SEQUENCE</scope>
    <source>
        <strain evidence="6">CCAP 11/70</strain>
    </source>
</reference>
<evidence type="ECO:0000256" key="2">
    <source>
        <dbReference type="ARBA" id="ARBA00022679"/>
    </source>
</evidence>
<keyword evidence="4" id="KW-0732">Signal</keyword>
<gene>
    <name evidence="6" type="ORF">HYH03_018159</name>
</gene>
<evidence type="ECO:0000256" key="3">
    <source>
        <dbReference type="SAM" id="MobiDB-lite"/>
    </source>
</evidence>
<dbReference type="OrthoDB" id="541052at2759"/>
<accession>A0A836BPP0</accession>
<evidence type="ECO:0000313" key="7">
    <source>
        <dbReference type="Proteomes" id="UP000612055"/>
    </source>
</evidence>